<comment type="subcellular location">
    <subcellularLocation>
        <location evidence="1">Membrane</location>
        <topology evidence="1">Multi-pass membrane protein</topology>
    </subcellularLocation>
</comment>
<evidence type="ECO:0000256" key="3">
    <source>
        <dbReference type="ARBA" id="ARBA00022989"/>
    </source>
</evidence>
<keyword evidence="9" id="KW-1185">Reference proteome</keyword>
<dbReference type="InterPro" id="IPR049326">
    <property type="entry name" value="Rhodopsin_dom_fungi"/>
</dbReference>
<dbReference type="PANTHER" id="PTHR33048">
    <property type="entry name" value="PTH11-LIKE INTEGRAL MEMBRANE PROTEIN (AFU_ORTHOLOGUE AFUA_5G11245)"/>
    <property type="match status" value="1"/>
</dbReference>
<reference evidence="8 9" key="1">
    <citation type="submission" date="2019-03" db="EMBL/GenBank/DDBJ databases">
        <title>The genome sequence of a newly discovered highly antifungal drug resistant Aspergillus species, Aspergillus tanneri NIH 1004.</title>
        <authorList>
            <person name="Mounaud S."/>
            <person name="Singh I."/>
            <person name="Joardar V."/>
            <person name="Pakala S."/>
            <person name="Pakala S."/>
            <person name="Venepally P."/>
            <person name="Hoover J."/>
            <person name="Nierman W."/>
            <person name="Chung J."/>
            <person name="Losada L."/>
        </authorList>
    </citation>
    <scope>NUCLEOTIDE SEQUENCE [LARGE SCALE GENOMIC DNA]</scope>
    <source>
        <strain evidence="8 9">NIH1004</strain>
    </source>
</reference>
<keyword evidence="3 6" id="KW-1133">Transmembrane helix</keyword>
<feature type="transmembrane region" description="Helical" evidence="6">
    <location>
        <begin position="88"/>
        <end position="109"/>
    </location>
</feature>
<accession>A0A4V3UP87</accession>
<dbReference type="Proteomes" id="UP000308092">
    <property type="component" value="Unassembled WGS sequence"/>
</dbReference>
<dbReference type="VEuPathDB" id="FungiDB:EYZ11_006403"/>
<dbReference type="STRING" id="1220188.A0A4V3UP87"/>
<gene>
    <name evidence="8" type="ORF">EYZ11_006403</name>
</gene>
<protein>
    <recommendedName>
        <fullName evidence="7">Rhodopsin domain-containing protein</fullName>
    </recommendedName>
</protein>
<evidence type="ECO:0000313" key="8">
    <source>
        <dbReference type="EMBL" id="THC94114.1"/>
    </source>
</evidence>
<evidence type="ECO:0000256" key="1">
    <source>
        <dbReference type="ARBA" id="ARBA00004141"/>
    </source>
</evidence>
<feature type="domain" description="Rhodopsin" evidence="7">
    <location>
        <begin position="16"/>
        <end position="174"/>
    </location>
</feature>
<dbReference type="EMBL" id="SOSA01000225">
    <property type="protein sequence ID" value="THC94114.1"/>
    <property type="molecule type" value="Genomic_DNA"/>
</dbReference>
<evidence type="ECO:0000259" key="7">
    <source>
        <dbReference type="Pfam" id="PF20684"/>
    </source>
</evidence>
<evidence type="ECO:0000256" key="6">
    <source>
        <dbReference type="SAM" id="Phobius"/>
    </source>
</evidence>
<feature type="transmembrane region" description="Helical" evidence="6">
    <location>
        <begin position="51"/>
        <end position="76"/>
    </location>
</feature>
<feature type="transmembrane region" description="Helical" evidence="6">
    <location>
        <begin position="12"/>
        <end position="31"/>
    </location>
</feature>
<dbReference type="Pfam" id="PF20684">
    <property type="entry name" value="Fung_rhodopsin"/>
    <property type="match status" value="1"/>
</dbReference>
<comment type="similarity">
    <text evidence="5">Belongs to the SAT4 family.</text>
</comment>
<dbReference type="AlphaFoldDB" id="A0A4V3UP87"/>
<feature type="transmembrane region" description="Helical" evidence="6">
    <location>
        <begin position="129"/>
        <end position="153"/>
    </location>
</feature>
<evidence type="ECO:0000256" key="4">
    <source>
        <dbReference type="ARBA" id="ARBA00023136"/>
    </source>
</evidence>
<dbReference type="PANTHER" id="PTHR33048:SF114">
    <property type="entry name" value="MEMBRANE PROTEIN PTH11-LIKE, PUTATIVE (AFU_ORTHOLOGUE AFUA_7G06620)-RELATED"/>
    <property type="match status" value="1"/>
</dbReference>
<organism evidence="8 9">
    <name type="scientific">Aspergillus tanneri</name>
    <dbReference type="NCBI Taxonomy" id="1220188"/>
    <lineage>
        <taxon>Eukaryota</taxon>
        <taxon>Fungi</taxon>
        <taxon>Dikarya</taxon>
        <taxon>Ascomycota</taxon>
        <taxon>Pezizomycotina</taxon>
        <taxon>Eurotiomycetes</taxon>
        <taxon>Eurotiomycetidae</taxon>
        <taxon>Eurotiales</taxon>
        <taxon>Aspergillaceae</taxon>
        <taxon>Aspergillus</taxon>
        <taxon>Aspergillus subgen. Circumdati</taxon>
    </lineage>
</organism>
<dbReference type="InterPro" id="IPR052337">
    <property type="entry name" value="SAT4-like"/>
</dbReference>
<proteinExistence type="inferred from homology"/>
<keyword evidence="2 6" id="KW-0812">Transmembrane</keyword>
<keyword evidence="4 6" id="KW-0472">Membrane</keyword>
<evidence type="ECO:0000313" key="9">
    <source>
        <dbReference type="Proteomes" id="UP000308092"/>
    </source>
</evidence>
<sequence>MATDSLGPAVTGELMTVLAWGYAAVIIVGVQHGLGSHTKDVDPSQASAYAITIWLSSIFYLAAQGCIKVSVCLFYTRLGDRFLIRMSQVMMVLLTLQALGCIMTAIFQCHPISKTWESTIPGYCINIDVFYLAITGFSILTDVVTYTLPLPVICRLHVPMKQKVALTFILCMGLL</sequence>
<dbReference type="GO" id="GO:0016020">
    <property type="term" value="C:membrane"/>
    <property type="evidence" value="ECO:0007669"/>
    <property type="project" value="UniProtKB-SubCell"/>
</dbReference>
<name>A0A4V3UP87_9EURO</name>
<evidence type="ECO:0000256" key="2">
    <source>
        <dbReference type="ARBA" id="ARBA00022692"/>
    </source>
</evidence>
<comment type="caution">
    <text evidence="8">The sequence shown here is derived from an EMBL/GenBank/DDBJ whole genome shotgun (WGS) entry which is preliminary data.</text>
</comment>
<evidence type="ECO:0000256" key="5">
    <source>
        <dbReference type="ARBA" id="ARBA00038359"/>
    </source>
</evidence>